<gene>
    <name evidence="2" type="ORF">DFP86_10791</name>
</gene>
<dbReference type="Pfam" id="PF00561">
    <property type="entry name" value="Abhydrolase_1"/>
    <property type="match status" value="1"/>
</dbReference>
<dbReference type="OrthoDB" id="2086224at2"/>
<comment type="caution">
    <text evidence="2">The sequence shown here is derived from an EMBL/GenBank/DDBJ whole genome shotgun (WGS) entry which is preliminary data.</text>
</comment>
<protein>
    <submittedName>
        <fullName evidence="2">Pimeloyl-ACP methyl ester carboxylesterase</fullName>
    </submittedName>
</protein>
<feature type="domain" description="AB hydrolase-1" evidence="1">
    <location>
        <begin position="21"/>
        <end position="246"/>
    </location>
</feature>
<dbReference type="PRINTS" id="PR00111">
    <property type="entry name" value="ABHYDROLASE"/>
</dbReference>
<dbReference type="GO" id="GO:0016020">
    <property type="term" value="C:membrane"/>
    <property type="evidence" value="ECO:0007669"/>
    <property type="project" value="TreeGrafter"/>
</dbReference>
<sequence>MSIHVAVAGTSINYTAIGTGPALVLVHGTSIDGQGNFGHVAQQFADRRTVVIPNYGGTGGSTIPDGPLALDTLVEQIAATIRHASTEPVDLLGDSLGAVVAAATAARHPELVRRLVLVAGWADSADTRHQMVFSTWRQLLDGDVALCNRYAFALAVSPAFLTALGADTLAALLEQSPPPDTHRRVELGLRIDLKAALAHITAPTLVVQCRQDYLVPAYQTRQLQQGIAGSQYVEIDSGHAAFVEKPDELVAIVRRFCLD</sequence>
<reference evidence="2 3" key="1">
    <citation type="submission" date="2019-03" db="EMBL/GenBank/DDBJ databases">
        <title>Genomic Encyclopedia of Type Strains, Phase III (KMG-III): the genomes of soil and plant-associated and newly described type strains.</title>
        <authorList>
            <person name="Whitman W."/>
        </authorList>
    </citation>
    <scope>NUCLEOTIDE SEQUENCE [LARGE SCALE GENOMIC DNA]</scope>
    <source>
        <strain evidence="2 3">CECT 8976</strain>
    </source>
</reference>
<name>A0A4R7B812_9NEIS</name>
<dbReference type="InterPro" id="IPR050266">
    <property type="entry name" value="AB_hydrolase_sf"/>
</dbReference>
<dbReference type="Gene3D" id="3.40.50.1820">
    <property type="entry name" value="alpha/beta hydrolase"/>
    <property type="match status" value="1"/>
</dbReference>
<evidence type="ECO:0000313" key="2">
    <source>
        <dbReference type="EMBL" id="TDR79727.1"/>
    </source>
</evidence>
<proteinExistence type="predicted"/>
<organism evidence="2 3">
    <name type="scientific">Paludibacterium purpuratum</name>
    <dbReference type="NCBI Taxonomy" id="1144873"/>
    <lineage>
        <taxon>Bacteria</taxon>
        <taxon>Pseudomonadati</taxon>
        <taxon>Pseudomonadota</taxon>
        <taxon>Betaproteobacteria</taxon>
        <taxon>Neisseriales</taxon>
        <taxon>Chromobacteriaceae</taxon>
        <taxon>Paludibacterium</taxon>
    </lineage>
</organism>
<dbReference type="SUPFAM" id="SSF53474">
    <property type="entry name" value="alpha/beta-Hydrolases"/>
    <property type="match status" value="1"/>
</dbReference>
<dbReference type="EMBL" id="SNZP01000007">
    <property type="protein sequence ID" value="TDR79727.1"/>
    <property type="molecule type" value="Genomic_DNA"/>
</dbReference>
<keyword evidence="3" id="KW-1185">Reference proteome</keyword>
<dbReference type="InterPro" id="IPR029058">
    <property type="entry name" value="AB_hydrolase_fold"/>
</dbReference>
<dbReference type="Proteomes" id="UP000295611">
    <property type="component" value="Unassembled WGS sequence"/>
</dbReference>
<dbReference type="AlphaFoldDB" id="A0A4R7B812"/>
<evidence type="ECO:0000313" key="3">
    <source>
        <dbReference type="Proteomes" id="UP000295611"/>
    </source>
</evidence>
<dbReference type="PANTHER" id="PTHR43798:SF33">
    <property type="entry name" value="HYDROLASE, PUTATIVE (AFU_ORTHOLOGUE AFUA_2G14860)-RELATED"/>
    <property type="match status" value="1"/>
</dbReference>
<accession>A0A4R7B812</accession>
<dbReference type="RefSeq" id="WP_133680706.1">
    <property type="nucleotide sequence ID" value="NZ_SNZP01000007.1"/>
</dbReference>
<evidence type="ECO:0000259" key="1">
    <source>
        <dbReference type="Pfam" id="PF00561"/>
    </source>
</evidence>
<dbReference type="PANTHER" id="PTHR43798">
    <property type="entry name" value="MONOACYLGLYCEROL LIPASE"/>
    <property type="match status" value="1"/>
</dbReference>
<dbReference type="InterPro" id="IPR000073">
    <property type="entry name" value="AB_hydrolase_1"/>
</dbReference>